<organism evidence="4 5">
    <name type="scientific">Aspergillus taichungensis</name>
    <dbReference type="NCBI Taxonomy" id="482145"/>
    <lineage>
        <taxon>Eukaryota</taxon>
        <taxon>Fungi</taxon>
        <taxon>Dikarya</taxon>
        <taxon>Ascomycota</taxon>
        <taxon>Pezizomycotina</taxon>
        <taxon>Eurotiomycetes</taxon>
        <taxon>Eurotiomycetidae</taxon>
        <taxon>Eurotiales</taxon>
        <taxon>Aspergillaceae</taxon>
        <taxon>Aspergillus</taxon>
        <taxon>Aspergillus subgen. Circumdati</taxon>
    </lineage>
</organism>
<proteinExistence type="inferred from homology"/>
<dbReference type="InterPro" id="IPR002347">
    <property type="entry name" value="SDR_fam"/>
</dbReference>
<sequence length="262" mass="27677">MSTRVTGTAFITGSGSGIGQKTASTLAQNGISNLALLDINTVRLESTRNVLTARFPNVGVEILTADVRDEASVEAAVQKIVARFGGIEIAVHSAGISGKTPDSDENSLANWQKVIDTNQTGVWLCQRAVVRQMQKQEDRGGRLGRGAIVNLSSMFGISVPPPEMGLFPYTSAKHAVEAITKYAAKAHAAEGIRINAMCPNVVDTPMTHNAIKDGLFDKTLDQTPMGRCGTLEEIADSILYLVSPMSSYVTGASLVADGGRTA</sequence>
<accession>A0A2J5IAJ2</accession>
<keyword evidence="5" id="KW-1185">Reference proteome</keyword>
<comment type="similarity">
    <text evidence="1">Belongs to the short-chain dehydrogenases/reductases (SDR) family.</text>
</comment>
<dbReference type="CDD" id="cd05233">
    <property type="entry name" value="SDR_c"/>
    <property type="match status" value="1"/>
</dbReference>
<dbReference type="PANTHER" id="PTHR24321:SF12">
    <property type="entry name" value="SHORT-CHAIN DEHYDROGENASE_REDUCTASE FAMILY, PUTATIVE (AFU_ORTHOLOGUE AFUA_5G14340)-RELATED"/>
    <property type="match status" value="1"/>
</dbReference>
<dbReference type="InterPro" id="IPR036291">
    <property type="entry name" value="NAD(P)-bd_dom_sf"/>
</dbReference>
<dbReference type="SUPFAM" id="SSF51735">
    <property type="entry name" value="NAD(P)-binding Rossmann-fold domains"/>
    <property type="match status" value="1"/>
</dbReference>
<gene>
    <name evidence="4" type="ORF">BDW42DRAFT_158015</name>
</gene>
<dbReference type="GO" id="GO:0016491">
    <property type="term" value="F:oxidoreductase activity"/>
    <property type="evidence" value="ECO:0007669"/>
    <property type="project" value="UniProtKB-KW"/>
</dbReference>
<evidence type="ECO:0000313" key="5">
    <source>
        <dbReference type="Proteomes" id="UP000235023"/>
    </source>
</evidence>
<dbReference type="OrthoDB" id="5840532at2759"/>
<dbReference type="PRINTS" id="PR00080">
    <property type="entry name" value="SDRFAMILY"/>
</dbReference>
<keyword evidence="2" id="KW-0521">NADP</keyword>
<name>A0A2J5IAJ2_9EURO</name>
<evidence type="ECO:0000313" key="4">
    <source>
        <dbReference type="EMBL" id="PLN86939.1"/>
    </source>
</evidence>
<dbReference type="EMBL" id="KZ559496">
    <property type="protein sequence ID" value="PLN86939.1"/>
    <property type="molecule type" value="Genomic_DNA"/>
</dbReference>
<dbReference type="Gene3D" id="3.40.50.720">
    <property type="entry name" value="NAD(P)-binding Rossmann-like Domain"/>
    <property type="match status" value="1"/>
</dbReference>
<dbReference type="PANTHER" id="PTHR24321">
    <property type="entry name" value="DEHYDROGENASES, SHORT CHAIN"/>
    <property type="match status" value="1"/>
</dbReference>
<keyword evidence="3" id="KW-0560">Oxidoreductase</keyword>
<evidence type="ECO:0000256" key="2">
    <source>
        <dbReference type="ARBA" id="ARBA00022857"/>
    </source>
</evidence>
<dbReference type="AlphaFoldDB" id="A0A2J5IAJ2"/>
<dbReference type="FunFam" id="3.40.50.720:FF:000084">
    <property type="entry name" value="Short-chain dehydrogenase reductase"/>
    <property type="match status" value="1"/>
</dbReference>
<evidence type="ECO:0000256" key="1">
    <source>
        <dbReference type="ARBA" id="ARBA00006484"/>
    </source>
</evidence>
<dbReference type="PRINTS" id="PR00081">
    <property type="entry name" value="GDHRDH"/>
</dbReference>
<protein>
    <submittedName>
        <fullName evidence="4">Short chain dehydrogenase/ reductase</fullName>
    </submittedName>
</protein>
<evidence type="ECO:0000256" key="3">
    <source>
        <dbReference type="ARBA" id="ARBA00023002"/>
    </source>
</evidence>
<dbReference type="Pfam" id="PF13561">
    <property type="entry name" value="adh_short_C2"/>
    <property type="match status" value="1"/>
</dbReference>
<reference evidence="5" key="1">
    <citation type="submission" date="2017-12" db="EMBL/GenBank/DDBJ databases">
        <authorList>
            <consortium name="DOE Joint Genome Institute"/>
            <person name="Mondo S.J."/>
            <person name="Kjaerbolling I."/>
            <person name="Vesth T.C."/>
            <person name="Frisvad J.C."/>
            <person name="Nybo J.L."/>
            <person name="Theobald S."/>
            <person name="Kuo A."/>
            <person name="Bowyer P."/>
            <person name="Matsuda Y."/>
            <person name="Lyhne E.K."/>
            <person name="Kogle M.E."/>
            <person name="Clum A."/>
            <person name="Lipzen A."/>
            <person name="Salamov A."/>
            <person name="Ngan C.Y."/>
            <person name="Daum C."/>
            <person name="Chiniquy J."/>
            <person name="Barry K."/>
            <person name="LaButti K."/>
            <person name="Haridas S."/>
            <person name="Simmons B.A."/>
            <person name="Magnuson J.K."/>
            <person name="Mortensen U.H."/>
            <person name="Larsen T.O."/>
            <person name="Grigoriev I.V."/>
            <person name="Baker S.E."/>
            <person name="Andersen M.R."/>
            <person name="Nordberg H.P."/>
            <person name="Cantor M.N."/>
            <person name="Hua S.X."/>
        </authorList>
    </citation>
    <scope>NUCLEOTIDE SEQUENCE [LARGE SCALE GENOMIC DNA]</scope>
    <source>
        <strain evidence="5">IBT 19404</strain>
    </source>
</reference>
<dbReference type="Proteomes" id="UP000235023">
    <property type="component" value="Unassembled WGS sequence"/>
</dbReference>